<dbReference type="InterPro" id="IPR014025">
    <property type="entry name" value="Glutaredoxin_subgr"/>
</dbReference>
<evidence type="ECO:0000313" key="2">
    <source>
        <dbReference type="Proteomes" id="UP000308092"/>
    </source>
</evidence>
<evidence type="ECO:0000313" key="1">
    <source>
        <dbReference type="EMBL" id="THC88905.1"/>
    </source>
</evidence>
<dbReference type="Proteomes" id="UP000308092">
    <property type="component" value="Unassembled WGS sequence"/>
</dbReference>
<dbReference type="PRINTS" id="PR00160">
    <property type="entry name" value="GLUTAREDOXIN"/>
</dbReference>
<dbReference type="InterPro" id="IPR036249">
    <property type="entry name" value="Thioredoxin-like_sf"/>
</dbReference>
<gene>
    <name evidence="1" type="ORF">EYZ11_011649</name>
</gene>
<dbReference type="Gene3D" id="3.40.30.10">
    <property type="entry name" value="Glutaredoxin"/>
    <property type="match status" value="1"/>
</dbReference>
<name>A0A4S3J2K3_9EURO</name>
<reference evidence="1 2" key="1">
    <citation type="submission" date="2019-03" db="EMBL/GenBank/DDBJ databases">
        <title>The genome sequence of a newly discovered highly antifungal drug resistant Aspergillus species, Aspergillus tanneri NIH 1004.</title>
        <authorList>
            <person name="Mounaud S."/>
            <person name="Singh I."/>
            <person name="Joardar V."/>
            <person name="Pakala S."/>
            <person name="Pakala S."/>
            <person name="Venepally P."/>
            <person name="Hoover J."/>
            <person name="Nierman W."/>
            <person name="Chung J."/>
            <person name="Losada L."/>
        </authorList>
    </citation>
    <scope>NUCLEOTIDE SEQUENCE [LARGE SCALE GENOMIC DNA]</scope>
    <source>
        <strain evidence="1 2">NIH1004</strain>
    </source>
</reference>
<accession>A0A4S3J2K3</accession>
<comment type="caution">
    <text evidence="1">The sequence shown here is derived from an EMBL/GenBank/DDBJ whole genome shotgun (WGS) entry which is preliminary data.</text>
</comment>
<protein>
    <recommendedName>
        <fullName evidence="3">Glutaredoxin domain-containing protein</fullName>
    </recommendedName>
</protein>
<dbReference type="SUPFAM" id="SSF52833">
    <property type="entry name" value="Thioredoxin-like"/>
    <property type="match status" value="1"/>
</dbReference>
<proteinExistence type="predicted"/>
<dbReference type="VEuPathDB" id="FungiDB:EYZ11_011649"/>
<dbReference type="EMBL" id="SOSA01000744">
    <property type="protein sequence ID" value="THC88905.1"/>
    <property type="molecule type" value="Genomic_DNA"/>
</dbReference>
<organism evidence="1 2">
    <name type="scientific">Aspergillus tanneri</name>
    <dbReference type="NCBI Taxonomy" id="1220188"/>
    <lineage>
        <taxon>Eukaryota</taxon>
        <taxon>Fungi</taxon>
        <taxon>Dikarya</taxon>
        <taxon>Ascomycota</taxon>
        <taxon>Pezizomycotina</taxon>
        <taxon>Eurotiomycetes</taxon>
        <taxon>Eurotiomycetidae</taxon>
        <taxon>Eurotiales</taxon>
        <taxon>Aspergillaceae</taxon>
        <taxon>Aspergillus</taxon>
        <taxon>Aspergillus subgen. Circumdati</taxon>
    </lineage>
</organism>
<keyword evidence="2" id="KW-1185">Reference proteome</keyword>
<evidence type="ECO:0008006" key="3">
    <source>
        <dbReference type="Google" id="ProtNLM"/>
    </source>
</evidence>
<dbReference type="AlphaFoldDB" id="A0A4S3J2K3"/>
<sequence length="58" mass="6758">MNTHLYSTHQSSLANGCQTMTWTHQRTVPNIFIDRKHIGGYSDLERIKPDRSTENLEQ</sequence>